<dbReference type="Proteomes" id="UP000192042">
    <property type="component" value="Chromosome I"/>
</dbReference>
<proteinExistence type="inferred from homology"/>
<evidence type="ECO:0000256" key="9">
    <source>
        <dbReference type="HAMAP-Rule" id="MF_00236"/>
    </source>
</evidence>
<feature type="compositionally biased region" description="Polar residues" evidence="10">
    <location>
        <begin position="111"/>
        <end position="123"/>
    </location>
</feature>
<comment type="similarity">
    <text evidence="9">Belongs to the TatA/E family.</text>
</comment>
<dbReference type="GO" id="GO:0008320">
    <property type="term" value="F:protein transmembrane transporter activity"/>
    <property type="evidence" value="ECO:0007669"/>
    <property type="project" value="UniProtKB-UniRule"/>
</dbReference>
<dbReference type="GO" id="GO:0033281">
    <property type="term" value="C:TAT protein transport complex"/>
    <property type="evidence" value="ECO:0007669"/>
    <property type="project" value="UniProtKB-UniRule"/>
</dbReference>
<dbReference type="HAMAP" id="MF_00236">
    <property type="entry name" value="TatA_E"/>
    <property type="match status" value="1"/>
</dbReference>
<feature type="compositionally biased region" description="Pro residues" evidence="10">
    <location>
        <begin position="82"/>
        <end position="91"/>
    </location>
</feature>
<feature type="region of interest" description="Disordered" evidence="10">
    <location>
        <begin position="45"/>
        <end position="168"/>
    </location>
</feature>
<protein>
    <recommendedName>
        <fullName evidence="9">Sec-independent protein translocase protein TatA</fullName>
    </recommendedName>
</protein>
<dbReference type="GO" id="GO:0043953">
    <property type="term" value="P:protein transport by the Tat complex"/>
    <property type="evidence" value="ECO:0007669"/>
    <property type="project" value="UniProtKB-UniRule"/>
</dbReference>
<dbReference type="NCBIfam" id="TIGR01411">
    <property type="entry name" value="tatAE"/>
    <property type="match status" value="1"/>
</dbReference>
<evidence type="ECO:0000256" key="10">
    <source>
        <dbReference type="SAM" id="MobiDB-lite"/>
    </source>
</evidence>
<feature type="transmembrane region" description="Helical" evidence="9">
    <location>
        <begin position="6"/>
        <end position="24"/>
    </location>
</feature>
<organism evidence="11 12">
    <name type="scientific">Nitrospira japonica</name>
    <dbReference type="NCBI Taxonomy" id="1325564"/>
    <lineage>
        <taxon>Bacteria</taxon>
        <taxon>Pseudomonadati</taxon>
        <taxon>Nitrospirota</taxon>
        <taxon>Nitrospiria</taxon>
        <taxon>Nitrospirales</taxon>
        <taxon>Nitrospiraceae</taxon>
        <taxon>Nitrospira</taxon>
    </lineage>
</organism>
<evidence type="ECO:0000256" key="4">
    <source>
        <dbReference type="ARBA" id="ARBA00022692"/>
    </source>
</evidence>
<evidence type="ECO:0000313" key="12">
    <source>
        <dbReference type="Proteomes" id="UP000192042"/>
    </source>
</evidence>
<evidence type="ECO:0000256" key="8">
    <source>
        <dbReference type="ARBA" id="ARBA00023136"/>
    </source>
</evidence>
<evidence type="ECO:0000256" key="2">
    <source>
        <dbReference type="ARBA" id="ARBA00022448"/>
    </source>
</evidence>
<accession>A0A1W1I3N7</accession>
<evidence type="ECO:0000256" key="3">
    <source>
        <dbReference type="ARBA" id="ARBA00022475"/>
    </source>
</evidence>
<reference evidence="11 12" key="1">
    <citation type="submission" date="2017-03" db="EMBL/GenBank/DDBJ databases">
        <authorList>
            <person name="Afonso C.L."/>
            <person name="Miller P.J."/>
            <person name="Scott M.A."/>
            <person name="Spackman E."/>
            <person name="Goraichik I."/>
            <person name="Dimitrov K.M."/>
            <person name="Suarez D.L."/>
            <person name="Swayne D.E."/>
        </authorList>
    </citation>
    <scope>NUCLEOTIDE SEQUENCE [LARGE SCALE GENOMIC DNA]</scope>
    <source>
        <strain evidence="11">Genome sequencing of Nitrospira japonica strain NJ11</strain>
    </source>
</reference>
<keyword evidence="6 9" id="KW-1133">Transmembrane helix</keyword>
<dbReference type="Pfam" id="PF02416">
    <property type="entry name" value="TatA_B_E"/>
    <property type="match status" value="1"/>
</dbReference>
<feature type="region of interest" description="Disordered" evidence="10">
    <location>
        <begin position="235"/>
        <end position="264"/>
    </location>
</feature>
<dbReference type="AlphaFoldDB" id="A0A1W1I3N7"/>
<keyword evidence="8 9" id="KW-0472">Membrane</keyword>
<keyword evidence="7 9" id="KW-0811">Translocation</keyword>
<dbReference type="InterPro" id="IPR003369">
    <property type="entry name" value="TatA/B/E"/>
</dbReference>
<comment type="subunit">
    <text evidence="9">Forms a complex with TatC.</text>
</comment>
<comment type="subcellular location">
    <subcellularLocation>
        <location evidence="1 9">Cell membrane</location>
        <topology evidence="1 9">Single-pass membrane protein</topology>
    </subcellularLocation>
</comment>
<dbReference type="PANTHER" id="PTHR42982">
    <property type="entry name" value="SEC-INDEPENDENT PROTEIN TRANSLOCASE PROTEIN TATA"/>
    <property type="match status" value="1"/>
</dbReference>
<evidence type="ECO:0000256" key="1">
    <source>
        <dbReference type="ARBA" id="ARBA00004162"/>
    </source>
</evidence>
<feature type="compositionally biased region" description="Low complexity" evidence="10">
    <location>
        <begin position="64"/>
        <end position="81"/>
    </location>
</feature>
<keyword evidence="12" id="KW-1185">Reference proteome</keyword>
<evidence type="ECO:0000256" key="7">
    <source>
        <dbReference type="ARBA" id="ARBA00023010"/>
    </source>
</evidence>
<keyword evidence="2 9" id="KW-0813">Transport</keyword>
<dbReference type="RefSeq" id="WP_172834198.1">
    <property type="nucleotide sequence ID" value="NZ_LT828648.1"/>
</dbReference>
<evidence type="ECO:0000313" key="11">
    <source>
        <dbReference type="EMBL" id="SLM47499.1"/>
    </source>
</evidence>
<dbReference type="KEGG" id="nja:NSJP_1327"/>
<dbReference type="Gene3D" id="1.20.5.3310">
    <property type="match status" value="1"/>
</dbReference>
<dbReference type="InterPro" id="IPR006312">
    <property type="entry name" value="TatA/E"/>
</dbReference>
<sequence length="264" mass="27285">MFGTMGISELIIILVIVLIIFGAGKLPQIGEGVGKALKGFKKEVHDIPPPEATLSDQAPPPPVQADGPPVQAPANPQVVSPQPKPTAPYTPGPELTPGTTAAAMYNMGPQVHSTAPKSSSPASGANVGQGPPSMEERAATPAPVMRAQYPPLPPTAQQKPVAAKRPSAVVNKDAVARVQAQQAAMKAKAAQPAGVSPADMQSLGEGLGDALRTFKQAVADVRNSVDPEMRTIQAEMDAAQKELQQSIESAKELPAVQEDPSKSV</sequence>
<evidence type="ECO:0000256" key="5">
    <source>
        <dbReference type="ARBA" id="ARBA00022927"/>
    </source>
</evidence>
<dbReference type="EMBL" id="LT828648">
    <property type="protein sequence ID" value="SLM47499.1"/>
    <property type="molecule type" value="Genomic_DNA"/>
</dbReference>
<keyword evidence="4 9" id="KW-0812">Transmembrane</keyword>
<dbReference type="PANTHER" id="PTHR42982:SF1">
    <property type="entry name" value="SEC-INDEPENDENT PROTEIN TRANSLOCASE PROTEIN TATA"/>
    <property type="match status" value="1"/>
</dbReference>
<keyword evidence="3 9" id="KW-1003">Cell membrane</keyword>
<gene>
    <name evidence="9" type="primary">tatA</name>
    <name evidence="11" type="ORF">NSJP_1327</name>
</gene>
<comment type="function">
    <text evidence="9">Part of the twin-arginine translocation (Tat) system that transports large folded proteins containing a characteristic twin-arginine motif in their signal peptide across membranes. TatA could form the protein-conducting channel of the Tat system.</text>
</comment>
<name>A0A1W1I3N7_9BACT</name>
<evidence type="ECO:0000256" key="6">
    <source>
        <dbReference type="ARBA" id="ARBA00022989"/>
    </source>
</evidence>
<keyword evidence="5 9" id="KW-0653">Protein transport</keyword>
<dbReference type="STRING" id="1325564.NSJP_1327"/>